<feature type="region of interest" description="Disordered" evidence="1">
    <location>
        <begin position="31"/>
        <end position="104"/>
    </location>
</feature>
<dbReference type="EMBL" id="JAWWNJ010000014">
    <property type="protein sequence ID" value="KAK7041292.1"/>
    <property type="molecule type" value="Genomic_DNA"/>
</dbReference>
<protein>
    <submittedName>
        <fullName evidence="2">Uncharacterized protein</fullName>
    </submittedName>
</protein>
<dbReference type="AlphaFoldDB" id="A0AAW0CQU2"/>
<evidence type="ECO:0000256" key="1">
    <source>
        <dbReference type="SAM" id="MobiDB-lite"/>
    </source>
</evidence>
<gene>
    <name evidence="2" type="ORF">R3P38DRAFT_2768635</name>
</gene>
<comment type="caution">
    <text evidence="2">The sequence shown here is derived from an EMBL/GenBank/DDBJ whole genome shotgun (WGS) entry which is preliminary data.</text>
</comment>
<dbReference type="Proteomes" id="UP001362999">
    <property type="component" value="Unassembled WGS sequence"/>
</dbReference>
<sequence>MSPHPERPYTVDDLTVNKKTLVRFVERQIGKWPSSEKKFSSSKHTVSDIQRVLLDPGNGFTTNLPPVSSPHPPKQGGGSASQTEPQEHGSIAPPSPPPPPHNGANEASCYHFAVSVISLRVYIEDIRISPAQRTVAILSLNVSPKENGSPVVFGRDFLAALQKSNGAIVPKHVPNLALPTRSPDCYNLSPP</sequence>
<evidence type="ECO:0000313" key="2">
    <source>
        <dbReference type="EMBL" id="KAK7041292.1"/>
    </source>
</evidence>
<organism evidence="2 3">
    <name type="scientific">Favolaschia claudopus</name>
    <dbReference type="NCBI Taxonomy" id="2862362"/>
    <lineage>
        <taxon>Eukaryota</taxon>
        <taxon>Fungi</taxon>
        <taxon>Dikarya</taxon>
        <taxon>Basidiomycota</taxon>
        <taxon>Agaricomycotina</taxon>
        <taxon>Agaricomycetes</taxon>
        <taxon>Agaricomycetidae</taxon>
        <taxon>Agaricales</taxon>
        <taxon>Marasmiineae</taxon>
        <taxon>Mycenaceae</taxon>
        <taxon>Favolaschia</taxon>
    </lineage>
</organism>
<name>A0AAW0CQU2_9AGAR</name>
<accession>A0AAW0CQU2</accession>
<reference evidence="2 3" key="1">
    <citation type="journal article" date="2024" name="J Genomics">
        <title>Draft genome sequencing and assembly of Favolaschia claudopus CIRM-BRFM 2984 isolated from oak limbs.</title>
        <authorList>
            <person name="Navarro D."/>
            <person name="Drula E."/>
            <person name="Chaduli D."/>
            <person name="Cazenave R."/>
            <person name="Ahrendt S."/>
            <person name="Wang J."/>
            <person name="Lipzen A."/>
            <person name="Daum C."/>
            <person name="Barry K."/>
            <person name="Grigoriev I.V."/>
            <person name="Favel A."/>
            <person name="Rosso M.N."/>
            <person name="Martin F."/>
        </authorList>
    </citation>
    <scope>NUCLEOTIDE SEQUENCE [LARGE SCALE GENOMIC DNA]</scope>
    <source>
        <strain evidence="2 3">CIRM-BRFM 2984</strain>
    </source>
</reference>
<keyword evidence="3" id="KW-1185">Reference proteome</keyword>
<evidence type="ECO:0000313" key="3">
    <source>
        <dbReference type="Proteomes" id="UP001362999"/>
    </source>
</evidence>
<proteinExistence type="predicted"/>